<sequence>MAFTSILSKKKKIKRKIIGGHIDLVSGRNTGNYSWGSEAVTRKTRLLDVVYNASNNELVRTQNLVKSAIVQVDTAPFKQGIISSTMELTLVARRILQLPPRKKGRGNFSVKMSSDSLPPPPENCIVVGCGGATVDYLAAVVAYPEPDDKIRTTSLKVQGGGNVGNALTCVARLGLKPRLISKVADDTPGRGILEELEADGVDTSFFVVSEGGNSPFTYIIVDNQTKTRTCIHTPGYPPMIPNDLSQASLLSALDGARIVYFDGRLHETASIVAQEAGRRIPILVDAERAWTDGASIPSAIVSILLRLPNIKFVIVTLGGDGCIMLERSVSEDSQAEEIDIDILVESLKRQKDESISMPTYISSSVTRLRANGIGIVFGRLFLGTAEKIPPSELIDTTGAGDAFIGAVIYALCANMPPERMLPFAAQVAAAKCRGLGARTALPPRSHRSTTGDLSYSSEAKIISSAK</sequence>
<dbReference type="EMBL" id="RXIC02000024">
    <property type="protein sequence ID" value="KAB1208658.1"/>
    <property type="molecule type" value="Genomic_DNA"/>
</dbReference>
<dbReference type="PROSITE" id="PS00584">
    <property type="entry name" value="PFKB_KINASES_2"/>
    <property type="match status" value="1"/>
</dbReference>
<keyword evidence="5" id="KW-1185">Reference proteome</keyword>
<dbReference type="Gene3D" id="3.40.1190.20">
    <property type="match status" value="2"/>
</dbReference>
<dbReference type="GO" id="GO:0005840">
    <property type="term" value="C:ribosome"/>
    <property type="evidence" value="ECO:0007669"/>
    <property type="project" value="UniProtKB-KW"/>
</dbReference>
<proteinExistence type="predicted"/>
<dbReference type="OrthoDB" id="204058at2759"/>
<dbReference type="Pfam" id="PF01201">
    <property type="entry name" value="Ribosomal_S8e"/>
    <property type="match status" value="1"/>
</dbReference>
<keyword evidence="1" id="KW-0808">Transferase</keyword>
<dbReference type="PANTHER" id="PTHR42774">
    <property type="entry name" value="PHOSPHOTRANSFERASE SYSTEM TRANSPORT PROTEIN"/>
    <property type="match status" value="1"/>
</dbReference>
<dbReference type="Gene3D" id="3.10.290.70">
    <property type="match status" value="1"/>
</dbReference>
<name>A0A6A1V9W2_9ROSI</name>
<accession>A0A6A1V9W2</accession>
<dbReference type="InterPro" id="IPR029056">
    <property type="entry name" value="Ribokinase-like"/>
</dbReference>
<feature type="domain" description="Carbohydrate kinase PfkB" evidence="3">
    <location>
        <begin position="132"/>
        <end position="266"/>
    </location>
</feature>
<evidence type="ECO:0000256" key="1">
    <source>
        <dbReference type="ARBA" id="ARBA00022679"/>
    </source>
</evidence>
<evidence type="ECO:0000259" key="3">
    <source>
        <dbReference type="Pfam" id="PF00294"/>
    </source>
</evidence>
<dbReference type="InterPro" id="IPR002173">
    <property type="entry name" value="Carboh/pur_kinase_PfkB_CS"/>
</dbReference>
<evidence type="ECO:0000313" key="4">
    <source>
        <dbReference type="EMBL" id="KAB1208658.1"/>
    </source>
</evidence>
<keyword evidence="4" id="KW-0687">Ribonucleoprotein</keyword>
<gene>
    <name evidence="4" type="ORF">CJ030_MR6G006531</name>
</gene>
<dbReference type="InterPro" id="IPR022309">
    <property type="entry name" value="Ribosomal_Se8/biogenesis_NSA2"/>
</dbReference>
<evidence type="ECO:0000256" key="2">
    <source>
        <dbReference type="ARBA" id="ARBA00022777"/>
    </source>
</evidence>
<organism evidence="4 5">
    <name type="scientific">Morella rubra</name>
    <name type="common">Chinese bayberry</name>
    <dbReference type="NCBI Taxonomy" id="262757"/>
    <lineage>
        <taxon>Eukaryota</taxon>
        <taxon>Viridiplantae</taxon>
        <taxon>Streptophyta</taxon>
        <taxon>Embryophyta</taxon>
        <taxon>Tracheophyta</taxon>
        <taxon>Spermatophyta</taxon>
        <taxon>Magnoliopsida</taxon>
        <taxon>eudicotyledons</taxon>
        <taxon>Gunneridae</taxon>
        <taxon>Pentapetalae</taxon>
        <taxon>rosids</taxon>
        <taxon>fabids</taxon>
        <taxon>Fagales</taxon>
        <taxon>Myricaceae</taxon>
        <taxon>Morella</taxon>
    </lineage>
</organism>
<dbReference type="InterPro" id="IPR011611">
    <property type="entry name" value="PfkB_dom"/>
</dbReference>
<dbReference type="CDD" id="cd01945">
    <property type="entry name" value="ribokinase_group_B"/>
    <property type="match status" value="1"/>
</dbReference>
<dbReference type="InterPro" id="IPR052562">
    <property type="entry name" value="Ketohexokinase-related"/>
</dbReference>
<dbReference type="Proteomes" id="UP000516437">
    <property type="component" value="Chromosome 6"/>
</dbReference>
<comment type="caution">
    <text evidence="4">The sequence shown here is derived from an EMBL/GenBank/DDBJ whole genome shotgun (WGS) entry which is preliminary data.</text>
</comment>
<dbReference type="GO" id="GO:0016301">
    <property type="term" value="F:kinase activity"/>
    <property type="evidence" value="ECO:0007669"/>
    <property type="project" value="UniProtKB-KW"/>
</dbReference>
<keyword evidence="4" id="KW-0689">Ribosomal protein</keyword>
<reference evidence="4 5" key="1">
    <citation type="journal article" date="2019" name="Plant Biotechnol. J.">
        <title>The red bayberry genome and genetic basis of sex determination.</title>
        <authorList>
            <person name="Jia H.M."/>
            <person name="Jia H.J."/>
            <person name="Cai Q.L."/>
            <person name="Wang Y."/>
            <person name="Zhao H.B."/>
            <person name="Yang W.F."/>
            <person name="Wang G.Y."/>
            <person name="Li Y.H."/>
            <person name="Zhan D.L."/>
            <person name="Shen Y.T."/>
            <person name="Niu Q.F."/>
            <person name="Chang L."/>
            <person name="Qiu J."/>
            <person name="Zhao L."/>
            <person name="Xie H.B."/>
            <person name="Fu W.Y."/>
            <person name="Jin J."/>
            <person name="Li X.W."/>
            <person name="Jiao Y."/>
            <person name="Zhou C.C."/>
            <person name="Tu T."/>
            <person name="Chai C.Y."/>
            <person name="Gao J.L."/>
            <person name="Fan L.J."/>
            <person name="van de Weg E."/>
            <person name="Wang J.Y."/>
            <person name="Gao Z.S."/>
        </authorList>
    </citation>
    <scope>NUCLEOTIDE SEQUENCE [LARGE SCALE GENOMIC DNA]</scope>
    <source>
        <tissue evidence="4">Leaves</tissue>
    </source>
</reference>
<dbReference type="SUPFAM" id="SSF53613">
    <property type="entry name" value="Ribokinase-like"/>
    <property type="match status" value="1"/>
</dbReference>
<evidence type="ECO:0000313" key="5">
    <source>
        <dbReference type="Proteomes" id="UP000516437"/>
    </source>
</evidence>
<dbReference type="PANTHER" id="PTHR42774:SF3">
    <property type="entry name" value="KETOHEXOKINASE"/>
    <property type="match status" value="1"/>
</dbReference>
<dbReference type="Pfam" id="PF00294">
    <property type="entry name" value="PfkB"/>
    <property type="match status" value="2"/>
</dbReference>
<feature type="domain" description="Carbohydrate kinase PfkB" evidence="3">
    <location>
        <begin position="385"/>
        <end position="442"/>
    </location>
</feature>
<keyword evidence="2" id="KW-0418">Kinase</keyword>
<protein>
    <submittedName>
        <fullName evidence="4">40S ribosomal protein S8</fullName>
    </submittedName>
</protein>
<dbReference type="AlphaFoldDB" id="A0A6A1V9W2"/>